<proteinExistence type="predicted"/>
<dbReference type="AlphaFoldDB" id="A0A9D3VLC0"/>
<dbReference type="EMBL" id="JAIQCV010000007">
    <property type="protein sequence ID" value="KAH1084402.1"/>
    <property type="molecule type" value="Genomic_DNA"/>
</dbReference>
<name>A0A9D3VLC0_9ROSI</name>
<sequence>MGKIQSFVPANPNFTFLDATIYAFNATTVNFLTPNFQITVRSQNPNDDISIYYDRLNVYSSYRYQEITFRTRFPQTYKDHNEENQVM</sequence>
<gene>
    <name evidence="3" type="ORF">J1N35_024163</name>
</gene>
<accession>A0A9D3VLC0</accession>
<evidence type="ECO:0000313" key="4">
    <source>
        <dbReference type="Proteomes" id="UP000828251"/>
    </source>
</evidence>
<dbReference type="GO" id="GO:0005886">
    <property type="term" value="C:plasma membrane"/>
    <property type="evidence" value="ECO:0007669"/>
    <property type="project" value="TreeGrafter"/>
</dbReference>
<dbReference type="PANTHER" id="PTHR31415">
    <property type="entry name" value="OS05G0367900 PROTEIN"/>
    <property type="match status" value="1"/>
</dbReference>
<evidence type="ECO:0000256" key="2">
    <source>
        <dbReference type="ARBA" id="ARBA00023136"/>
    </source>
</evidence>
<dbReference type="InterPro" id="IPR044839">
    <property type="entry name" value="NDR1-like"/>
</dbReference>
<comment type="subcellular location">
    <subcellularLocation>
        <location evidence="1">Membrane</location>
    </subcellularLocation>
</comment>
<dbReference type="PANTHER" id="PTHR31415:SF51">
    <property type="entry name" value="LATE EMBRYOGENESIS ABUNDANT (LEA) HYDROXYPROLINE-RICH GLYCOPROTEIN FAMILY"/>
    <property type="match status" value="1"/>
</dbReference>
<comment type="caution">
    <text evidence="3">The sequence shown here is derived from an EMBL/GenBank/DDBJ whole genome shotgun (WGS) entry which is preliminary data.</text>
</comment>
<organism evidence="3 4">
    <name type="scientific">Gossypium stocksii</name>
    <dbReference type="NCBI Taxonomy" id="47602"/>
    <lineage>
        <taxon>Eukaryota</taxon>
        <taxon>Viridiplantae</taxon>
        <taxon>Streptophyta</taxon>
        <taxon>Embryophyta</taxon>
        <taxon>Tracheophyta</taxon>
        <taxon>Spermatophyta</taxon>
        <taxon>Magnoliopsida</taxon>
        <taxon>eudicotyledons</taxon>
        <taxon>Gunneridae</taxon>
        <taxon>Pentapetalae</taxon>
        <taxon>rosids</taxon>
        <taxon>malvids</taxon>
        <taxon>Malvales</taxon>
        <taxon>Malvaceae</taxon>
        <taxon>Malvoideae</taxon>
        <taxon>Gossypium</taxon>
    </lineage>
</organism>
<keyword evidence="4" id="KW-1185">Reference proteome</keyword>
<dbReference type="OrthoDB" id="1739416at2759"/>
<dbReference type="GO" id="GO:0009506">
    <property type="term" value="C:plasmodesma"/>
    <property type="evidence" value="ECO:0007669"/>
    <property type="project" value="TreeGrafter"/>
</dbReference>
<reference evidence="3 4" key="1">
    <citation type="journal article" date="2021" name="Plant Biotechnol. J.">
        <title>Multi-omics assisted identification of the key and species-specific regulatory components of drought-tolerant mechanisms in Gossypium stocksii.</title>
        <authorList>
            <person name="Yu D."/>
            <person name="Ke L."/>
            <person name="Zhang D."/>
            <person name="Wu Y."/>
            <person name="Sun Y."/>
            <person name="Mei J."/>
            <person name="Sun J."/>
            <person name="Sun Y."/>
        </authorList>
    </citation>
    <scope>NUCLEOTIDE SEQUENCE [LARGE SCALE GENOMIC DNA]</scope>
    <source>
        <strain evidence="4">cv. E1</strain>
        <tissue evidence="3">Leaf</tissue>
    </source>
</reference>
<dbReference type="Proteomes" id="UP000828251">
    <property type="component" value="Unassembled WGS sequence"/>
</dbReference>
<evidence type="ECO:0000313" key="3">
    <source>
        <dbReference type="EMBL" id="KAH1084402.1"/>
    </source>
</evidence>
<keyword evidence="2" id="KW-0472">Membrane</keyword>
<evidence type="ECO:0008006" key="5">
    <source>
        <dbReference type="Google" id="ProtNLM"/>
    </source>
</evidence>
<protein>
    <recommendedName>
        <fullName evidence="5">Late embryogenesis abundant protein LEA-2 subgroup domain-containing protein</fullName>
    </recommendedName>
</protein>
<evidence type="ECO:0000256" key="1">
    <source>
        <dbReference type="ARBA" id="ARBA00004370"/>
    </source>
</evidence>
<dbReference type="GO" id="GO:0098542">
    <property type="term" value="P:defense response to other organism"/>
    <property type="evidence" value="ECO:0007669"/>
    <property type="project" value="InterPro"/>
</dbReference>